<dbReference type="GO" id="GO:0034707">
    <property type="term" value="C:chloride channel complex"/>
    <property type="evidence" value="ECO:0007669"/>
    <property type="project" value="UniProtKB-KW"/>
</dbReference>
<evidence type="ECO:0000256" key="10">
    <source>
        <dbReference type="SAM" id="MobiDB-lite"/>
    </source>
</evidence>
<dbReference type="PANTHER" id="PTHR43427:SF6">
    <property type="entry name" value="CHLORIDE CHANNEL PROTEIN CLC-E"/>
    <property type="match status" value="1"/>
</dbReference>
<protein>
    <recommendedName>
        <fullName evidence="14">Chloride channel protein</fullName>
    </recommendedName>
</protein>
<evidence type="ECO:0000256" key="3">
    <source>
        <dbReference type="ARBA" id="ARBA00022692"/>
    </source>
</evidence>
<dbReference type="EMBL" id="BRYA01000257">
    <property type="protein sequence ID" value="GMI45596.1"/>
    <property type="molecule type" value="Genomic_DNA"/>
</dbReference>
<feature type="transmembrane region" description="Helical" evidence="11">
    <location>
        <begin position="404"/>
        <end position="426"/>
    </location>
</feature>
<dbReference type="PANTHER" id="PTHR43427">
    <property type="entry name" value="CHLORIDE CHANNEL PROTEIN CLC-E"/>
    <property type="match status" value="1"/>
</dbReference>
<dbReference type="SUPFAM" id="SSF81340">
    <property type="entry name" value="Clc chloride channel"/>
    <property type="match status" value="1"/>
</dbReference>
<keyword evidence="4 11" id="KW-1133">Transmembrane helix</keyword>
<evidence type="ECO:0000256" key="8">
    <source>
        <dbReference type="ARBA" id="ARBA00023214"/>
    </source>
</evidence>
<feature type="region of interest" description="Disordered" evidence="10">
    <location>
        <begin position="1"/>
        <end position="46"/>
    </location>
</feature>
<organism evidence="12 13">
    <name type="scientific">Triparma columacea</name>
    <dbReference type="NCBI Taxonomy" id="722753"/>
    <lineage>
        <taxon>Eukaryota</taxon>
        <taxon>Sar</taxon>
        <taxon>Stramenopiles</taxon>
        <taxon>Ochrophyta</taxon>
        <taxon>Bolidophyceae</taxon>
        <taxon>Parmales</taxon>
        <taxon>Triparmaceae</taxon>
        <taxon>Triparma</taxon>
    </lineage>
</organism>
<dbReference type="Proteomes" id="UP001165065">
    <property type="component" value="Unassembled WGS sequence"/>
</dbReference>
<keyword evidence="5" id="KW-0406">Ion transport</keyword>
<evidence type="ECO:0000256" key="9">
    <source>
        <dbReference type="ARBA" id="ARBA00023303"/>
    </source>
</evidence>
<feature type="transmembrane region" description="Helical" evidence="11">
    <location>
        <begin position="262"/>
        <end position="285"/>
    </location>
</feature>
<accession>A0A9W7LDC4</accession>
<gene>
    <name evidence="12" type="ORF">TrCOL_g5943</name>
</gene>
<keyword evidence="2" id="KW-0813">Transport</keyword>
<comment type="subcellular location">
    <subcellularLocation>
        <location evidence="1">Membrane</location>
        <topology evidence="1">Multi-pass membrane protein</topology>
    </subcellularLocation>
</comment>
<feature type="transmembrane region" description="Helical" evidence="11">
    <location>
        <begin position="102"/>
        <end position="124"/>
    </location>
</feature>
<dbReference type="InterPro" id="IPR050368">
    <property type="entry name" value="ClC-type_chloride_channel"/>
</dbReference>
<evidence type="ECO:0000313" key="12">
    <source>
        <dbReference type="EMBL" id="GMI45596.1"/>
    </source>
</evidence>
<dbReference type="OrthoDB" id="195374at2759"/>
<keyword evidence="13" id="KW-1185">Reference proteome</keyword>
<evidence type="ECO:0000256" key="1">
    <source>
        <dbReference type="ARBA" id="ARBA00004141"/>
    </source>
</evidence>
<evidence type="ECO:0000256" key="7">
    <source>
        <dbReference type="ARBA" id="ARBA00023173"/>
    </source>
</evidence>
<keyword evidence="3 11" id="KW-0812">Transmembrane</keyword>
<evidence type="ECO:0000256" key="4">
    <source>
        <dbReference type="ARBA" id="ARBA00022989"/>
    </source>
</evidence>
<evidence type="ECO:0000313" key="13">
    <source>
        <dbReference type="Proteomes" id="UP001165065"/>
    </source>
</evidence>
<evidence type="ECO:0000256" key="6">
    <source>
        <dbReference type="ARBA" id="ARBA00023136"/>
    </source>
</evidence>
<dbReference type="InterPro" id="IPR001807">
    <property type="entry name" value="ClC"/>
</dbReference>
<dbReference type="InterPro" id="IPR014743">
    <property type="entry name" value="Cl-channel_core"/>
</dbReference>
<dbReference type="PRINTS" id="PR00762">
    <property type="entry name" value="CLCHANNEL"/>
</dbReference>
<keyword evidence="9" id="KW-0407">Ion channel</keyword>
<name>A0A9W7LDC4_9STRA</name>
<keyword evidence="6 11" id="KW-0472">Membrane</keyword>
<evidence type="ECO:0000256" key="2">
    <source>
        <dbReference type="ARBA" id="ARBA00022448"/>
    </source>
</evidence>
<sequence>MTPPSPIFPPPHLTHHYHAPIPPQSPHDNLTAPLSPPPPYPNDDSPPDNLSQIFKSYYSSLRKPPLYIEALFILGGIFAGSISVGLQFCLPPMDTFRSDNPNLLTSKIALVVIPAAFTLIHLAVKAIPGTAGSGIPSAMIVLEKLERTPPSSDPLRMISKVLSLRILVAKFALLMAGLAFGGSMGKEGPMVTLSASAMVITLRFILALPKAKEQFATNLNTYARTAIIAGAGAGIAAAFNSITGGIMFAIEEFACNFNFTMGRCLALSVVSSMLTVFGLNTIINANYENLTFYGTVTDFATTSELFYVSIISGLAGGFLGGVNAQILLWMLEIKAFTTRRFSTATYVWCILCSLALAALHVSFNGITAGEGTEHVISILSSEGAYCNGGDVKWYFFLAKMLGTLLTYLAGICGGVFAPSLSAGAGFGQVIYCELFKDMMTSDGSSQFAVLCSMTAFFGGFTQSPLTSFSILIGMVQIGGEEYNGPITRAAMLTSSTIGSLVAGAVNPTRLYHGMAKIIEVGNEKDLNLGEHKIFRCGDDGDGDDDDEVLFGGEARSSTWGVGNNSTLGAPPSSMTRRSSWSTRRSSWFI</sequence>
<feature type="transmembrane region" description="Helical" evidence="11">
    <location>
        <begin position="162"/>
        <end position="181"/>
    </location>
</feature>
<feature type="compositionally biased region" description="Pro residues" evidence="10">
    <location>
        <begin position="1"/>
        <end position="12"/>
    </location>
</feature>
<proteinExistence type="predicted"/>
<feature type="region of interest" description="Disordered" evidence="10">
    <location>
        <begin position="560"/>
        <end position="589"/>
    </location>
</feature>
<feature type="transmembrane region" description="Helical" evidence="11">
    <location>
        <begin position="188"/>
        <end position="206"/>
    </location>
</feature>
<reference evidence="13" key="1">
    <citation type="journal article" date="2023" name="Commun. Biol.">
        <title>Genome analysis of Parmales, the sister group of diatoms, reveals the evolutionary specialization of diatoms from phago-mixotrophs to photoautotrophs.</title>
        <authorList>
            <person name="Ban H."/>
            <person name="Sato S."/>
            <person name="Yoshikawa S."/>
            <person name="Yamada K."/>
            <person name="Nakamura Y."/>
            <person name="Ichinomiya M."/>
            <person name="Sato N."/>
            <person name="Blanc-Mathieu R."/>
            <person name="Endo H."/>
            <person name="Kuwata A."/>
            <person name="Ogata H."/>
        </authorList>
    </citation>
    <scope>NUCLEOTIDE SEQUENCE [LARGE SCALE GENOMIC DNA]</scope>
</reference>
<evidence type="ECO:0000256" key="5">
    <source>
        <dbReference type="ARBA" id="ARBA00023065"/>
    </source>
</evidence>
<feature type="transmembrane region" description="Helical" evidence="11">
    <location>
        <begin position="66"/>
        <end position="90"/>
    </location>
</feature>
<comment type="caution">
    <text evidence="12">The sequence shown here is derived from an EMBL/GenBank/DDBJ whole genome shotgun (WGS) entry which is preliminary data.</text>
</comment>
<feature type="transmembrane region" description="Helical" evidence="11">
    <location>
        <begin position="343"/>
        <end position="363"/>
    </location>
</feature>
<dbReference type="AlphaFoldDB" id="A0A9W7LDC4"/>
<feature type="transmembrane region" description="Helical" evidence="11">
    <location>
        <begin position="226"/>
        <end position="250"/>
    </location>
</feature>
<feature type="transmembrane region" description="Helical" evidence="11">
    <location>
        <begin position="305"/>
        <end position="331"/>
    </location>
</feature>
<keyword evidence="8" id="KW-0868">Chloride</keyword>
<dbReference type="Pfam" id="PF00654">
    <property type="entry name" value="Voltage_CLC"/>
    <property type="match status" value="1"/>
</dbReference>
<feature type="compositionally biased region" description="Low complexity" evidence="10">
    <location>
        <begin position="572"/>
        <end position="589"/>
    </location>
</feature>
<dbReference type="Gene3D" id="1.10.3080.10">
    <property type="entry name" value="Clc chloride channel"/>
    <property type="match status" value="1"/>
</dbReference>
<keyword evidence="7" id="KW-0869">Chloride channel</keyword>
<evidence type="ECO:0008006" key="14">
    <source>
        <dbReference type="Google" id="ProtNLM"/>
    </source>
</evidence>
<dbReference type="GO" id="GO:0005254">
    <property type="term" value="F:chloride channel activity"/>
    <property type="evidence" value="ECO:0007669"/>
    <property type="project" value="UniProtKB-KW"/>
</dbReference>
<evidence type="ECO:0000256" key="11">
    <source>
        <dbReference type="SAM" id="Phobius"/>
    </source>
</evidence>